<dbReference type="Pfam" id="PF07686">
    <property type="entry name" value="V-set"/>
    <property type="match status" value="1"/>
</dbReference>
<dbReference type="SUPFAM" id="SSF48726">
    <property type="entry name" value="Immunoglobulin"/>
    <property type="match status" value="1"/>
</dbReference>
<gene>
    <name evidence="8" type="ORF">ATANTOWER_029944</name>
</gene>
<keyword evidence="5" id="KW-1133">Transmembrane helix</keyword>
<keyword evidence="9" id="KW-1185">Reference proteome</keyword>
<evidence type="ECO:0000259" key="7">
    <source>
        <dbReference type="Pfam" id="PF07686"/>
    </source>
</evidence>
<dbReference type="InterPro" id="IPR050671">
    <property type="entry name" value="CD300_family_receptors"/>
</dbReference>
<dbReference type="PANTHER" id="PTHR11860:SF87">
    <property type="entry name" value="CMRF35-LIKE MOLECULE 8"/>
    <property type="match status" value="1"/>
</dbReference>
<reference evidence="8 9" key="1">
    <citation type="submission" date="2021-07" db="EMBL/GenBank/DDBJ databases">
        <authorList>
            <person name="Palmer J.M."/>
        </authorList>
    </citation>
    <scope>NUCLEOTIDE SEQUENCE [LARGE SCALE GENOMIC DNA]</scope>
    <source>
        <strain evidence="8 9">AT_MEX2019</strain>
        <tissue evidence="8">Muscle</tissue>
    </source>
</reference>
<keyword evidence="6" id="KW-0732">Signal</keyword>
<feature type="compositionally biased region" description="Polar residues" evidence="4">
    <location>
        <begin position="140"/>
        <end position="160"/>
    </location>
</feature>
<feature type="chain" id="PRO_5045883994" description="Immunoglobulin V-set domain-containing protein" evidence="6">
    <location>
        <begin position="19"/>
        <end position="277"/>
    </location>
</feature>
<dbReference type="Gene3D" id="2.60.40.10">
    <property type="entry name" value="Immunoglobulins"/>
    <property type="match status" value="1"/>
</dbReference>
<evidence type="ECO:0000256" key="3">
    <source>
        <dbReference type="ARBA" id="ARBA00023136"/>
    </source>
</evidence>
<feature type="transmembrane region" description="Helical" evidence="5">
    <location>
        <begin position="185"/>
        <end position="208"/>
    </location>
</feature>
<keyword evidence="2 5" id="KW-0812">Transmembrane</keyword>
<feature type="domain" description="Immunoglobulin V-set" evidence="7">
    <location>
        <begin position="25"/>
        <end position="118"/>
    </location>
</feature>
<comment type="caution">
    <text evidence="8">The sequence shown here is derived from an EMBL/GenBank/DDBJ whole genome shotgun (WGS) entry which is preliminary data.</text>
</comment>
<evidence type="ECO:0000256" key="2">
    <source>
        <dbReference type="ARBA" id="ARBA00022692"/>
    </source>
</evidence>
<dbReference type="EMBL" id="JAHUTI010040128">
    <property type="protein sequence ID" value="MED6245027.1"/>
    <property type="molecule type" value="Genomic_DNA"/>
</dbReference>
<accession>A0ABU7B3B9</accession>
<keyword evidence="3 5" id="KW-0472">Membrane</keyword>
<name>A0ABU7B3B9_9TELE</name>
<dbReference type="Proteomes" id="UP001345963">
    <property type="component" value="Unassembled WGS sequence"/>
</dbReference>
<protein>
    <recommendedName>
        <fullName evidence="7">Immunoglobulin V-set domain-containing protein</fullName>
    </recommendedName>
</protein>
<dbReference type="InterPro" id="IPR013783">
    <property type="entry name" value="Ig-like_fold"/>
</dbReference>
<sequence length="277" mass="30504">MRSLLLTFCCFSVMRLDASEVLEASGHVGGNVSIQCFRNWSPVNISELHSVHFCKDVCSGENTIIQMAMTSSAVTRNGKYSMELDRGDGVFTVKINQLRKADAGSYLCGMRRLFNVTYQEVSLKVVDASIVPAGSPPSPNATQQMQLNTPRGSFPSSTEASKVTVKLTPSERKRRQKEANNFTDMMVVIIVSGSLAFLVCAIIPLIFYRHWRIMAGQNKLTANKNKDACCQENVETACTQVAVGVQISEEEDHLESGADDNLQYTAVYEGLDPKTLE</sequence>
<evidence type="ECO:0000256" key="5">
    <source>
        <dbReference type="SAM" id="Phobius"/>
    </source>
</evidence>
<feature type="region of interest" description="Disordered" evidence="4">
    <location>
        <begin position="134"/>
        <end position="160"/>
    </location>
</feature>
<feature type="signal peptide" evidence="6">
    <location>
        <begin position="1"/>
        <end position="18"/>
    </location>
</feature>
<evidence type="ECO:0000256" key="4">
    <source>
        <dbReference type="SAM" id="MobiDB-lite"/>
    </source>
</evidence>
<evidence type="ECO:0000256" key="1">
    <source>
        <dbReference type="ARBA" id="ARBA00004370"/>
    </source>
</evidence>
<organism evidence="8 9">
    <name type="scientific">Ataeniobius toweri</name>
    <dbReference type="NCBI Taxonomy" id="208326"/>
    <lineage>
        <taxon>Eukaryota</taxon>
        <taxon>Metazoa</taxon>
        <taxon>Chordata</taxon>
        <taxon>Craniata</taxon>
        <taxon>Vertebrata</taxon>
        <taxon>Euteleostomi</taxon>
        <taxon>Actinopterygii</taxon>
        <taxon>Neopterygii</taxon>
        <taxon>Teleostei</taxon>
        <taxon>Neoteleostei</taxon>
        <taxon>Acanthomorphata</taxon>
        <taxon>Ovalentaria</taxon>
        <taxon>Atherinomorphae</taxon>
        <taxon>Cyprinodontiformes</taxon>
        <taxon>Goodeidae</taxon>
        <taxon>Ataeniobius</taxon>
    </lineage>
</organism>
<proteinExistence type="predicted"/>
<evidence type="ECO:0000256" key="6">
    <source>
        <dbReference type="SAM" id="SignalP"/>
    </source>
</evidence>
<comment type="subcellular location">
    <subcellularLocation>
        <location evidence="1">Membrane</location>
    </subcellularLocation>
</comment>
<dbReference type="InterPro" id="IPR013106">
    <property type="entry name" value="Ig_V-set"/>
</dbReference>
<dbReference type="InterPro" id="IPR036179">
    <property type="entry name" value="Ig-like_dom_sf"/>
</dbReference>
<dbReference type="PANTHER" id="PTHR11860">
    <property type="entry name" value="POLYMERIC-IMMUNOGLOBULIN RECEPTOR"/>
    <property type="match status" value="1"/>
</dbReference>
<evidence type="ECO:0000313" key="9">
    <source>
        <dbReference type="Proteomes" id="UP001345963"/>
    </source>
</evidence>
<evidence type="ECO:0000313" key="8">
    <source>
        <dbReference type="EMBL" id="MED6245027.1"/>
    </source>
</evidence>